<gene>
    <name evidence="1" type="ORF">CP523_02430</name>
    <name evidence="2" type="ORF">NH397_10760</name>
</gene>
<dbReference type="GeneID" id="303559534"/>
<dbReference type="Proteomes" id="UP000280586">
    <property type="component" value="Chromosome"/>
</dbReference>
<dbReference type="Proteomes" id="UP001055437">
    <property type="component" value="Chromosome"/>
</dbReference>
<dbReference type="OrthoDB" id="2967209at2"/>
<evidence type="ECO:0000313" key="4">
    <source>
        <dbReference type="Proteomes" id="UP001055437"/>
    </source>
</evidence>
<organism evidence="1 3">
    <name type="scientific">Clostridium septicum</name>
    <dbReference type="NCBI Taxonomy" id="1504"/>
    <lineage>
        <taxon>Bacteria</taxon>
        <taxon>Bacillati</taxon>
        <taxon>Bacillota</taxon>
        <taxon>Clostridia</taxon>
        <taxon>Eubacteriales</taxon>
        <taxon>Clostridiaceae</taxon>
        <taxon>Clostridium</taxon>
    </lineage>
</organism>
<protein>
    <submittedName>
        <fullName evidence="2">YmaF family protein</fullName>
    </submittedName>
</protein>
<dbReference type="EMBL" id="CP099799">
    <property type="protein sequence ID" value="USR99974.1"/>
    <property type="molecule type" value="Genomic_DNA"/>
</dbReference>
<name>A0A9N7JK80_CLOSE</name>
<keyword evidence="4" id="KW-1185">Reference proteome</keyword>
<evidence type="ECO:0000313" key="2">
    <source>
        <dbReference type="EMBL" id="USR99974.1"/>
    </source>
</evidence>
<dbReference type="KEGG" id="csep:CP523_02430"/>
<dbReference type="AlphaFoldDB" id="A0A9N7JK80"/>
<evidence type="ECO:0000313" key="3">
    <source>
        <dbReference type="Proteomes" id="UP000280586"/>
    </source>
</evidence>
<dbReference type="InterPro" id="IPR024307">
    <property type="entry name" value="YmaF"/>
</dbReference>
<proteinExistence type="predicted"/>
<dbReference type="RefSeq" id="WP_066673967.1">
    <property type="nucleotide sequence ID" value="NZ_CABMIZ010000003.1"/>
</dbReference>
<accession>A0A9N7JK80</accession>
<sequence length="113" mass="12598">MLCSESTQTHVHEFVGSVKLAEFGEDVHNHRFAGVSGEVIPAKCGHRHRICTKTDFFNNHFHKINIITGPPIPVGNGRHVHFVYACTEMSDGHKHQFIVATLIENPIGNSVRC</sequence>
<dbReference type="Pfam" id="PF12788">
    <property type="entry name" value="YmaF"/>
    <property type="match status" value="1"/>
</dbReference>
<reference evidence="1 3" key="1">
    <citation type="submission" date="2017-09" db="EMBL/GenBank/DDBJ databases">
        <authorList>
            <person name="Thomas P."/>
            <person name="Seyboldt C."/>
        </authorList>
    </citation>
    <scope>NUCLEOTIDE SEQUENCE [LARGE SCALE GENOMIC DNA]</scope>
    <source>
        <strain evidence="1 3">DSM 7534</strain>
    </source>
</reference>
<reference evidence="2" key="2">
    <citation type="submission" date="2022-06" db="EMBL/GenBank/DDBJ databases">
        <authorList>
            <person name="Holder M.E."/>
            <person name="Ajami N.J."/>
            <person name="Petrosino J.F."/>
        </authorList>
    </citation>
    <scope>NUCLEOTIDE SEQUENCE</scope>
    <source>
        <strain evidence="2">RMA 8861</strain>
    </source>
</reference>
<dbReference type="EMBL" id="CP023671">
    <property type="protein sequence ID" value="AYE33396.1"/>
    <property type="molecule type" value="Genomic_DNA"/>
</dbReference>
<evidence type="ECO:0000313" key="1">
    <source>
        <dbReference type="EMBL" id="AYE33396.1"/>
    </source>
</evidence>